<protein>
    <submittedName>
        <fullName evidence="9">RagB/SusD domain-containing protein</fullName>
    </submittedName>
</protein>
<dbReference type="RefSeq" id="WP_084842062.1">
    <property type="nucleotide sequence ID" value="NZ_ARYN01000011.1"/>
</dbReference>
<evidence type="ECO:0000256" key="3">
    <source>
        <dbReference type="ARBA" id="ARBA00022729"/>
    </source>
</evidence>
<reference evidence="9 10" key="1">
    <citation type="submission" date="2013-04" db="EMBL/GenBank/DDBJ databases">
        <title>Zunongwangia sp. 22II14-10F7 Genome Sequencing.</title>
        <authorList>
            <person name="Lai Q."/>
            <person name="Shao Z."/>
        </authorList>
    </citation>
    <scope>NUCLEOTIDE SEQUENCE [LARGE SCALE GENOMIC DNA]</scope>
    <source>
        <strain evidence="9 10">22II14-10F7</strain>
    </source>
</reference>
<keyword evidence="10" id="KW-1185">Reference proteome</keyword>
<dbReference type="Proteomes" id="UP000192746">
    <property type="component" value="Unassembled WGS sequence"/>
</dbReference>
<keyword evidence="4 6" id="KW-0472">Membrane</keyword>
<sequence length="471" mass="53106">MTYNKIQSIYIPISKRKILFVKSYILALVIIGLNSCTDFVEVDPPKNILVSETVFEDPATVESALANVYYTMRQQGIVGYDLSADMGIYADEMDYYGSNSNDLSVYIHSITPINSNVSNYWNNAYTLIYAVNDIINGVEDSSALSVEEKATFKGQALFVRAFLHFTLVNIFGDIPLITTPDYRMNNTTGRTPVNEVNEAIIEDLILAVSLMDASDPTGERVIPNKAAANALLARVYLYTENWELAESTSTILIDQFELETNLSNVFLKESVETIWQFKPDPTNIRNTSEANQFIIQTSSGNHYALTNVLMNSFEEEDLRREQWVGNFTSADGSTSLYFPYKYKALLSEVESLEYSIVFRLAEQYLIRAESRAQLGNISGAQNDLNNIRNRAGLDDTAARTQSTLLAAIFQERFVELFSEQGHRWFDLKRTGMAGANLESIKPNWKTTDTIWPIPESELELNPNLLPQNPGY</sequence>
<dbReference type="InterPro" id="IPR011990">
    <property type="entry name" value="TPR-like_helical_dom_sf"/>
</dbReference>
<dbReference type="SUPFAM" id="SSF48452">
    <property type="entry name" value="TPR-like"/>
    <property type="match status" value="1"/>
</dbReference>
<feature type="domain" description="RagB/SusD" evidence="7">
    <location>
        <begin position="330"/>
        <end position="471"/>
    </location>
</feature>
<keyword evidence="6" id="KW-0812">Transmembrane</keyword>
<dbReference type="InterPro" id="IPR033985">
    <property type="entry name" value="SusD-like_N"/>
</dbReference>
<organism evidence="9 10">
    <name type="scientific">Zunongwangia atlantica 22II14-10F7</name>
    <dbReference type="NCBI Taxonomy" id="1185767"/>
    <lineage>
        <taxon>Bacteria</taxon>
        <taxon>Pseudomonadati</taxon>
        <taxon>Bacteroidota</taxon>
        <taxon>Flavobacteriia</taxon>
        <taxon>Flavobacteriales</taxon>
        <taxon>Flavobacteriaceae</taxon>
        <taxon>Zunongwangia</taxon>
    </lineage>
</organism>
<gene>
    <name evidence="9" type="ORF">IIF7_12600</name>
</gene>
<evidence type="ECO:0000259" key="7">
    <source>
        <dbReference type="Pfam" id="PF07980"/>
    </source>
</evidence>
<evidence type="ECO:0000313" key="9">
    <source>
        <dbReference type="EMBL" id="ORL44953.1"/>
    </source>
</evidence>
<evidence type="ECO:0000256" key="4">
    <source>
        <dbReference type="ARBA" id="ARBA00023136"/>
    </source>
</evidence>
<dbReference type="AlphaFoldDB" id="A0A1Y1T3A5"/>
<dbReference type="Pfam" id="PF14322">
    <property type="entry name" value="SusD-like_3"/>
    <property type="match status" value="1"/>
</dbReference>
<dbReference type="OrthoDB" id="621570at2"/>
<evidence type="ECO:0000256" key="1">
    <source>
        <dbReference type="ARBA" id="ARBA00004442"/>
    </source>
</evidence>
<dbReference type="STRING" id="1185767.IIF7_12600"/>
<name>A0A1Y1T3A5_9FLAO</name>
<comment type="similarity">
    <text evidence="2">Belongs to the SusD family.</text>
</comment>
<feature type="transmembrane region" description="Helical" evidence="6">
    <location>
        <begin position="21"/>
        <end position="40"/>
    </location>
</feature>
<proteinExistence type="inferred from homology"/>
<evidence type="ECO:0000256" key="2">
    <source>
        <dbReference type="ARBA" id="ARBA00006275"/>
    </source>
</evidence>
<feature type="domain" description="SusD-like N-terminal" evidence="8">
    <location>
        <begin position="38"/>
        <end position="237"/>
    </location>
</feature>
<accession>A0A1Y1T3A5</accession>
<dbReference type="EMBL" id="ARYN01000011">
    <property type="protein sequence ID" value="ORL44953.1"/>
    <property type="molecule type" value="Genomic_DNA"/>
</dbReference>
<evidence type="ECO:0000256" key="6">
    <source>
        <dbReference type="SAM" id="Phobius"/>
    </source>
</evidence>
<dbReference type="Pfam" id="PF07980">
    <property type="entry name" value="SusD_RagB"/>
    <property type="match status" value="1"/>
</dbReference>
<dbReference type="GO" id="GO:0009279">
    <property type="term" value="C:cell outer membrane"/>
    <property type="evidence" value="ECO:0007669"/>
    <property type="project" value="UniProtKB-SubCell"/>
</dbReference>
<dbReference type="CDD" id="cd08977">
    <property type="entry name" value="SusD"/>
    <property type="match status" value="1"/>
</dbReference>
<evidence type="ECO:0000259" key="8">
    <source>
        <dbReference type="Pfam" id="PF14322"/>
    </source>
</evidence>
<keyword evidence="5" id="KW-0998">Cell outer membrane</keyword>
<dbReference type="InterPro" id="IPR012944">
    <property type="entry name" value="SusD_RagB_dom"/>
</dbReference>
<dbReference type="Gene3D" id="1.25.40.390">
    <property type="match status" value="1"/>
</dbReference>
<evidence type="ECO:0000313" key="10">
    <source>
        <dbReference type="Proteomes" id="UP000192746"/>
    </source>
</evidence>
<keyword evidence="3" id="KW-0732">Signal</keyword>
<comment type="subcellular location">
    <subcellularLocation>
        <location evidence="1">Cell outer membrane</location>
    </subcellularLocation>
</comment>
<evidence type="ECO:0000256" key="5">
    <source>
        <dbReference type="ARBA" id="ARBA00023237"/>
    </source>
</evidence>
<comment type="caution">
    <text evidence="9">The sequence shown here is derived from an EMBL/GenBank/DDBJ whole genome shotgun (WGS) entry which is preliminary data.</text>
</comment>
<keyword evidence="6" id="KW-1133">Transmembrane helix</keyword>